<dbReference type="RefSeq" id="WP_169283527.1">
    <property type="nucleotide sequence ID" value="NZ_CP051680.1"/>
</dbReference>
<dbReference type="InterPro" id="IPR012854">
    <property type="entry name" value="Cu_amine_oxidase-like_N"/>
</dbReference>
<reference evidence="3 4" key="1">
    <citation type="submission" date="2020-04" db="EMBL/GenBank/DDBJ databases">
        <title>Genome sequencing of novel species.</title>
        <authorList>
            <person name="Heo J."/>
            <person name="Kim S.-J."/>
            <person name="Kim J.-S."/>
            <person name="Hong S.-B."/>
            <person name="Kwon S.-W."/>
        </authorList>
    </citation>
    <scope>NUCLEOTIDE SEQUENCE [LARGE SCALE GENOMIC DNA]</scope>
    <source>
        <strain evidence="3 4">MFER-1</strain>
    </source>
</reference>
<organism evidence="3 4">
    <name type="scientific">Cohnella herbarum</name>
    <dbReference type="NCBI Taxonomy" id="2728023"/>
    <lineage>
        <taxon>Bacteria</taxon>
        <taxon>Bacillati</taxon>
        <taxon>Bacillota</taxon>
        <taxon>Bacilli</taxon>
        <taxon>Bacillales</taxon>
        <taxon>Paenibacillaceae</taxon>
        <taxon>Cohnella</taxon>
    </lineage>
</organism>
<dbReference type="Gene3D" id="3.30.457.10">
    <property type="entry name" value="Copper amine oxidase-like, N-terminal domain"/>
    <property type="match status" value="1"/>
</dbReference>
<evidence type="ECO:0000259" key="2">
    <source>
        <dbReference type="Pfam" id="PF07833"/>
    </source>
</evidence>
<dbReference type="KEGG" id="cheb:HH215_31635"/>
<gene>
    <name evidence="3" type="ORF">HH215_31635</name>
</gene>
<name>A0A7Z2VQ75_9BACL</name>
<evidence type="ECO:0000313" key="4">
    <source>
        <dbReference type="Proteomes" id="UP000502248"/>
    </source>
</evidence>
<keyword evidence="4" id="KW-1185">Reference proteome</keyword>
<dbReference type="Pfam" id="PF07833">
    <property type="entry name" value="Cu_amine_oxidN1"/>
    <property type="match status" value="1"/>
</dbReference>
<accession>A0A7Z2VQ75</accession>
<feature type="domain" description="Copper amine oxidase-like N-terminal" evidence="2">
    <location>
        <begin position="33"/>
        <end position="129"/>
    </location>
</feature>
<proteinExistence type="predicted"/>
<evidence type="ECO:0000313" key="3">
    <source>
        <dbReference type="EMBL" id="QJD87282.1"/>
    </source>
</evidence>
<protein>
    <submittedName>
        <fullName evidence="3">Copper amine oxidase N-terminal domain-containing protein</fullName>
    </submittedName>
</protein>
<feature type="chain" id="PRO_5031232239" evidence="1">
    <location>
        <begin position="25"/>
        <end position="396"/>
    </location>
</feature>
<keyword evidence="1" id="KW-0732">Signal</keyword>
<dbReference type="SUPFAM" id="SSF55383">
    <property type="entry name" value="Copper amine oxidase, domain N"/>
    <property type="match status" value="2"/>
</dbReference>
<dbReference type="AlphaFoldDB" id="A0A7Z2VQ75"/>
<evidence type="ECO:0000256" key="1">
    <source>
        <dbReference type="SAM" id="SignalP"/>
    </source>
</evidence>
<dbReference type="Proteomes" id="UP000502248">
    <property type="component" value="Chromosome"/>
</dbReference>
<sequence length="396" mass="44163">MSKKIVSFLICMLLAIQIPNIVSATPSNLQISIDGELLSLPLSPVQVNGTTMVPIAPIFRYLDLTLQVDGKSLKGSKIGLVIHMVVGSKIARVNGVTVILSEPVELINNTTMVPLRFIVDCLGASVSSAEGIIHISNNNSSTMYDIDLPVQVTGNYVVNLRGEEFLELNIVDFFYDPITKKVSEYDFYSSVIGFNFNTSYKYNSFQVGKQDKGDEIYIGSAIKFLEDFDHNVQNNTNYSKVKAYYESQDFLDQVRAFIKSEKDANDAKLKKAQDASIAKLKIELKANKNKPIKLISTEVTYNLIDIPEVNLTIKNLTTKTIVAYEMRVSCYDDFDRPVNRFLSSSNLFKGISQGNNLTSGQSQTDTWTLNLYDLATKVKNIKITAVKFSDGTSWKL</sequence>
<dbReference type="EMBL" id="CP051680">
    <property type="protein sequence ID" value="QJD87282.1"/>
    <property type="molecule type" value="Genomic_DNA"/>
</dbReference>
<feature type="signal peptide" evidence="1">
    <location>
        <begin position="1"/>
        <end position="24"/>
    </location>
</feature>
<dbReference type="InterPro" id="IPR036582">
    <property type="entry name" value="Mao_N_sf"/>
</dbReference>